<reference evidence="2" key="2">
    <citation type="journal article" date="2016" name="Sci. Rep.">
        <title>Dictyocaulus viviparus genome, variome and transcriptome elucidate lungworm biology and support future intervention.</title>
        <authorList>
            <person name="McNulty S.N."/>
            <person name="Strube C."/>
            <person name="Rosa B.A."/>
            <person name="Martin J.C."/>
            <person name="Tyagi R."/>
            <person name="Choi Y.J."/>
            <person name="Wang Q."/>
            <person name="Hallsworth Pepin K."/>
            <person name="Zhang X."/>
            <person name="Ozersky P."/>
            <person name="Wilson R.K."/>
            <person name="Sternberg P.W."/>
            <person name="Gasser R.B."/>
            <person name="Mitreva M."/>
        </authorList>
    </citation>
    <scope>NUCLEOTIDE SEQUENCE [LARGE SCALE GENOMIC DNA]</scope>
    <source>
        <strain evidence="2">HannoverDv2000</strain>
    </source>
</reference>
<reference evidence="1 2" key="1">
    <citation type="submission" date="2013-11" db="EMBL/GenBank/DDBJ databases">
        <title>Draft genome of the bovine lungworm Dictyocaulus viviparus.</title>
        <authorList>
            <person name="Mitreva M."/>
        </authorList>
    </citation>
    <scope>NUCLEOTIDE SEQUENCE [LARGE SCALE GENOMIC DNA]</scope>
    <source>
        <strain evidence="1 2">HannoverDv2000</strain>
    </source>
</reference>
<sequence>MIQTSDSCTLHRNREVMQELRMVLANRAREFEKREQRALAASYGVADMSEFMVKSKAPIENCTSNEQFGTRDIDDNVAIPVNHEGPRYRMPSDLLAALSVQSVVETTIGDL</sequence>
<accession>A0A0D8XM41</accession>
<dbReference type="AlphaFoldDB" id="A0A0D8XM41"/>
<name>A0A0D8XM41_DICVI</name>
<protein>
    <submittedName>
        <fullName evidence="1">Uncharacterized protein</fullName>
    </submittedName>
</protein>
<organism evidence="1 2">
    <name type="scientific">Dictyocaulus viviparus</name>
    <name type="common">Bovine lungworm</name>
    <dbReference type="NCBI Taxonomy" id="29172"/>
    <lineage>
        <taxon>Eukaryota</taxon>
        <taxon>Metazoa</taxon>
        <taxon>Ecdysozoa</taxon>
        <taxon>Nematoda</taxon>
        <taxon>Chromadorea</taxon>
        <taxon>Rhabditida</taxon>
        <taxon>Rhabditina</taxon>
        <taxon>Rhabditomorpha</taxon>
        <taxon>Strongyloidea</taxon>
        <taxon>Metastrongylidae</taxon>
        <taxon>Dictyocaulus</taxon>
    </lineage>
</organism>
<proteinExistence type="predicted"/>
<dbReference type="Proteomes" id="UP000053766">
    <property type="component" value="Unassembled WGS sequence"/>
</dbReference>
<keyword evidence="2" id="KW-1185">Reference proteome</keyword>
<dbReference type="EMBL" id="KN716443">
    <property type="protein sequence ID" value="KJH44864.1"/>
    <property type="molecule type" value="Genomic_DNA"/>
</dbReference>
<evidence type="ECO:0000313" key="1">
    <source>
        <dbReference type="EMBL" id="KJH44864.1"/>
    </source>
</evidence>
<dbReference type="OrthoDB" id="5876984at2759"/>
<gene>
    <name evidence="1" type="ORF">DICVIV_09114</name>
</gene>
<evidence type="ECO:0000313" key="2">
    <source>
        <dbReference type="Proteomes" id="UP000053766"/>
    </source>
</evidence>